<name>A0A7W2F9I3_9BURK</name>
<dbReference type="RefSeq" id="WP_182153417.1">
    <property type="nucleotide sequence ID" value="NZ_JACEZU010000004.1"/>
</dbReference>
<organism evidence="2 3">
    <name type="scientific">Rugamonas apoptosis</name>
    <dbReference type="NCBI Taxonomy" id="2758570"/>
    <lineage>
        <taxon>Bacteria</taxon>
        <taxon>Pseudomonadati</taxon>
        <taxon>Pseudomonadota</taxon>
        <taxon>Betaproteobacteria</taxon>
        <taxon>Burkholderiales</taxon>
        <taxon>Oxalobacteraceae</taxon>
        <taxon>Telluria group</taxon>
        <taxon>Rugamonas</taxon>
    </lineage>
</organism>
<keyword evidence="1" id="KW-0732">Signal</keyword>
<evidence type="ECO:0000313" key="3">
    <source>
        <dbReference type="Proteomes" id="UP000573499"/>
    </source>
</evidence>
<sequence>MYRSTTLRAGACAALALALTGCAAFSPDGGLDAVQAITQAATGQALTRMGAAQDGAAAQRVAALLATPLSADNAVAIALLNNRKLQASYAELGIAEADLVQAGRLPNPTLTFSRLTDGRGLDLERKLMLPVMGMLTMPTASGIERRRFEQTQLAVAGDVLRIADQTRRAFYGAVAARQSVSYLEQVNGAAEAGAELAQRMAAAGNWSQLRQAREQLFLADAVAQLTAARQAEVAAREQLVRLLGLSGQDATFELPERLPELPAAPRELGDAEARALANRVDILMAQKELAGLAASLGLTRTTRFINVLDVGYQRNTGADGGHTRGVEIEWQLPLFDWGGARVARAEAVYTQALHRAAQGAIEARSQVRESHAAYRNAYTLARHYRDQIVPLRKRIADEQLLRYNGMLTSVFELLADAREQVLSVNAAIEAQRNFWLADAALQAAMTGAADGDSPRASR</sequence>
<proteinExistence type="predicted"/>
<comment type="caution">
    <text evidence="2">The sequence shown here is derived from an EMBL/GenBank/DDBJ whole genome shotgun (WGS) entry which is preliminary data.</text>
</comment>
<feature type="chain" id="PRO_5031356614" evidence="1">
    <location>
        <begin position="24"/>
        <end position="458"/>
    </location>
</feature>
<evidence type="ECO:0000313" key="2">
    <source>
        <dbReference type="EMBL" id="MBA5687591.1"/>
    </source>
</evidence>
<keyword evidence="3" id="KW-1185">Reference proteome</keyword>
<feature type="signal peptide" evidence="1">
    <location>
        <begin position="1"/>
        <end position="23"/>
    </location>
</feature>
<dbReference type="PANTHER" id="PTHR30203:SF24">
    <property type="entry name" value="BLR4935 PROTEIN"/>
    <property type="match status" value="1"/>
</dbReference>
<evidence type="ECO:0000256" key="1">
    <source>
        <dbReference type="SAM" id="SignalP"/>
    </source>
</evidence>
<dbReference type="AlphaFoldDB" id="A0A7W2F9I3"/>
<protein>
    <submittedName>
        <fullName evidence="2">TolC family protein</fullName>
    </submittedName>
</protein>
<dbReference type="InterPro" id="IPR010131">
    <property type="entry name" value="MdtP/NodT-like"/>
</dbReference>
<dbReference type="SUPFAM" id="SSF56954">
    <property type="entry name" value="Outer membrane efflux proteins (OEP)"/>
    <property type="match status" value="1"/>
</dbReference>
<dbReference type="EMBL" id="JACEZU010000004">
    <property type="protein sequence ID" value="MBA5687591.1"/>
    <property type="molecule type" value="Genomic_DNA"/>
</dbReference>
<dbReference type="PROSITE" id="PS51257">
    <property type="entry name" value="PROKAR_LIPOPROTEIN"/>
    <property type="match status" value="1"/>
</dbReference>
<gene>
    <name evidence="2" type="ORF">H3H39_11085</name>
</gene>
<accession>A0A7W2F9I3</accession>
<reference evidence="2 3" key="1">
    <citation type="submission" date="2020-07" db="EMBL/GenBank/DDBJ databases">
        <title>Novel species isolated from subtropical streams in China.</title>
        <authorList>
            <person name="Lu H."/>
        </authorList>
    </citation>
    <scope>NUCLEOTIDE SEQUENCE [LARGE SCALE GENOMIC DNA]</scope>
    <source>
        <strain evidence="2 3">LX47W</strain>
    </source>
</reference>
<dbReference type="Proteomes" id="UP000573499">
    <property type="component" value="Unassembled WGS sequence"/>
</dbReference>
<dbReference type="Gene3D" id="1.20.1600.10">
    <property type="entry name" value="Outer membrane efflux proteins (OEP)"/>
    <property type="match status" value="1"/>
</dbReference>
<dbReference type="GO" id="GO:0015562">
    <property type="term" value="F:efflux transmembrane transporter activity"/>
    <property type="evidence" value="ECO:0007669"/>
    <property type="project" value="InterPro"/>
</dbReference>
<dbReference type="PANTHER" id="PTHR30203">
    <property type="entry name" value="OUTER MEMBRANE CATION EFFLUX PROTEIN"/>
    <property type="match status" value="1"/>
</dbReference>